<evidence type="ECO:0000313" key="2">
    <source>
        <dbReference type="Proteomes" id="UP000278807"/>
    </source>
</evidence>
<dbReference type="EMBL" id="UZAE01014870">
    <property type="protein sequence ID" value="VDO14675.1"/>
    <property type="molecule type" value="Genomic_DNA"/>
</dbReference>
<organism evidence="3">
    <name type="scientific">Rodentolepis nana</name>
    <name type="common">Dwarf tapeworm</name>
    <name type="synonym">Hymenolepis nana</name>
    <dbReference type="NCBI Taxonomy" id="102285"/>
    <lineage>
        <taxon>Eukaryota</taxon>
        <taxon>Metazoa</taxon>
        <taxon>Spiralia</taxon>
        <taxon>Lophotrochozoa</taxon>
        <taxon>Platyhelminthes</taxon>
        <taxon>Cestoda</taxon>
        <taxon>Eucestoda</taxon>
        <taxon>Cyclophyllidea</taxon>
        <taxon>Hymenolepididae</taxon>
        <taxon>Rodentolepis</taxon>
    </lineage>
</organism>
<evidence type="ECO:0000313" key="1">
    <source>
        <dbReference type="EMBL" id="VDO14675.1"/>
    </source>
</evidence>
<dbReference type="WBParaSite" id="HNAJ_0001303101-mRNA-1">
    <property type="protein sequence ID" value="HNAJ_0001303101-mRNA-1"/>
    <property type="gene ID" value="HNAJ_0001303101"/>
</dbReference>
<gene>
    <name evidence="1" type="ORF">HNAJ_LOCUS13005</name>
</gene>
<evidence type="ECO:0000313" key="3">
    <source>
        <dbReference type="WBParaSite" id="HNAJ_0001303101-mRNA-1"/>
    </source>
</evidence>
<reference evidence="1 2" key="2">
    <citation type="submission" date="2018-11" db="EMBL/GenBank/DDBJ databases">
        <authorList>
            <consortium name="Pathogen Informatics"/>
        </authorList>
    </citation>
    <scope>NUCLEOTIDE SEQUENCE [LARGE SCALE GENOMIC DNA]</scope>
</reference>
<accession>A0A0R3TYT2</accession>
<name>A0A0R3TYT2_RODNA</name>
<sequence>MSRLGTQRTFYKDLQQLYKTVESSTDDQAEILGIDEMTQGVHKKTIFYFLETLCDSHHNEELGNLSSYLFSGVKLREYQSNSDTCQTSSSCCWYPVYDDAVDYSYVDYGEYESSLDLEYLFKINEPFVAPGEISVLGHLKIGLGYRDYIFGGLFFERERGKADSECFLFKDDDSYQGSDGFGRLFNFENLEEGEERGDYGDDATAVDTLKMEIESDVTENDEEVSEDEVEVEIHVPENIVRDDAQSISTMSTDTYYEEYRDILI</sequence>
<proteinExistence type="predicted"/>
<protein>
    <submittedName>
        <fullName evidence="3">DUF5063 domain-containing protein</fullName>
    </submittedName>
</protein>
<dbReference type="Proteomes" id="UP000278807">
    <property type="component" value="Unassembled WGS sequence"/>
</dbReference>
<dbReference type="OrthoDB" id="9978460at2759"/>
<dbReference type="AlphaFoldDB" id="A0A0R3TYT2"/>
<keyword evidence="2" id="KW-1185">Reference proteome</keyword>
<reference evidence="3" key="1">
    <citation type="submission" date="2017-02" db="UniProtKB">
        <authorList>
            <consortium name="WormBaseParasite"/>
        </authorList>
    </citation>
    <scope>IDENTIFICATION</scope>
</reference>